<dbReference type="Pfam" id="PF00618">
    <property type="entry name" value="RasGEF_N"/>
    <property type="match status" value="1"/>
</dbReference>
<accession>A0A6B2KZM1</accession>
<dbReference type="InterPro" id="IPR023578">
    <property type="entry name" value="Ras_GEF_dom_sf"/>
</dbReference>
<dbReference type="PANTHER" id="PTHR23113">
    <property type="entry name" value="GUANINE NUCLEOTIDE EXCHANGE FACTOR"/>
    <property type="match status" value="1"/>
</dbReference>
<feature type="region of interest" description="Disordered" evidence="3">
    <location>
        <begin position="150"/>
        <end position="197"/>
    </location>
</feature>
<dbReference type="InterPro" id="IPR008937">
    <property type="entry name" value="Ras-like_GEF"/>
</dbReference>
<protein>
    <recommendedName>
        <fullName evidence="7">Ras-GEF domain-containing protein</fullName>
    </recommendedName>
</protein>
<feature type="region of interest" description="Disordered" evidence="3">
    <location>
        <begin position="90"/>
        <end position="112"/>
    </location>
</feature>
<name>A0A6B2KZM1_9EUKA</name>
<dbReference type="InterPro" id="IPR036964">
    <property type="entry name" value="RASGEF_cat_dom_sf"/>
</dbReference>
<sequence>MLEERNLYIKLQQDFEAFKAKHQKCAEPPPSPKPPVPAVSTIKLEAEIEKMQGLLIEKELEMASRDKAYEELLDKYKMIKEKFDKKFISTQSPKRERVRKSQTHNKKLRRKAVDPVGGMVVEAASSGQSDSDADSLSSLAMMKLNGALECENSSEVNEPQSELSEMDKEVLSNDSNEGGPAPLETSAPAERKDIPPAERKKFFSTSISDGSMKVASKPLFASRPPQKKVEKVENDMVMFSKNFQMQMKGGTMDKIIERCTSESNPENSFVDTFLLTYRTFISSSDLLEKLLNRYNVGESPGLEAEEKESRKIIRLRVANFIKRWLTQHFHDFDDNPAALNRMREIVDQTYLVADPSLGRSIIAMMDNEKSKKVEREMCLDEAPKPLMPKGDTFDDFEALELARQLCLYEQSIFRSIHMKECLNQGWNSKTNEKKMELSPNVTRMIRHFNDVSFWVSQTILQQKKVEGRFKVMKKFIKVIKFSREFNNFNLIQEVLAAFGGAAVFRLKKTWQRLEKEKKWFDEYLNLKAMMAQDGNFKVFRNVLKVSNPPCLPYLGIFLTDLTFIEDGNPNILPVEGGRDDIINFEKMRKVSVVIEKILLYQQQLYNFAKVDPIYKFVEALNQNYGKMTEAELYKLSLEAEPRDG</sequence>
<dbReference type="Gene3D" id="1.10.840.10">
    <property type="entry name" value="Ras guanine-nucleotide exchange factors catalytic domain"/>
    <property type="match status" value="1"/>
</dbReference>
<dbReference type="PROSITE" id="PS50009">
    <property type="entry name" value="RASGEF_CAT"/>
    <property type="match status" value="1"/>
</dbReference>
<feature type="domain" description="N-terminal Ras-GEF" evidence="5">
    <location>
        <begin position="243"/>
        <end position="369"/>
    </location>
</feature>
<feature type="domain" description="Ras-GEF" evidence="4">
    <location>
        <begin position="397"/>
        <end position="642"/>
    </location>
</feature>
<reference evidence="6" key="1">
    <citation type="journal article" date="2020" name="J. Eukaryot. Microbiol.">
        <title>De novo Sequencing, Assembly and Annotation of the Transcriptome for the Free-Living Testate Amoeba Arcella intermedia.</title>
        <authorList>
            <person name="Ribeiro G.M."/>
            <person name="Porfirio-Sousa A.L."/>
            <person name="Maurer-Alcala X.X."/>
            <person name="Katz L.A."/>
            <person name="Lahr D.J.G."/>
        </authorList>
    </citation>
    <scope>NUCLEOTIDE SEQUENCE</scope>
</reference>
<dbReference type="InterPro" id="IPR000651">
    <property type="entry name" value="Ras-like_Gua-exchang_fac_N"/>
</dbReference>
<organism evidence="6">
    <name type="scientific">Arcella intermedia</name>
    <dbReference type="NCBI Taxonomy" id="1963864"/>
    <lineage>
        <taxon>Eukaryota</taxon>
        <taxon>Amoebozoa</taxon>
        <taxon>Tubulinea</taxon>
        <taxon>Elardia</taxon>
        <taxon>Arcellinida</taxon>
        <taxon>Sphaerothecina</taxon>
        <taxon>Arcellidae</taxon>
        <taxon>Arcella</taxon>
    </lineage>
</organism>
<dbReference type="GO" id="GO:0005085">
    <property type="term" value="F:guanyl-nucleotide exchange factor activity"/>
    <property type="evidence" value="ECO:0007669"/>
    <property type="project" value="UniProtKB-KW"/>
</dbReference>
<evidence type="ECO:0000259" key="4">
    <source>
        <dbReference type="PROSITE" id="PS50009"/>
    </source>
</evidence>
<evidence type="ECO:0000256" key="1">
    <source>
        <dbReference type="ARBA" id="ARBA00022658"/>
    </source>
</evidence>
<dbReference type="CDD" id="cd06224">
    <property type="entry name" value="REM"/>
    <property type="match status" value="1"/>
</dbReference>
<dbReference type="CDD" id="cd00155">
    <property type="entry name" value="RasGEF"/>
    <property type="match status" value="1"/>
</dbReference>
<feature type="compositionally biased region" description="Basic residues" evidence="3">
    <location>
        <begin position="96"/>
        <end position="110"/>
    </location>
</feature>
<dbReference type="SMART" id="SM00147">
    <property type="entry name" value="RasGEF"/>
    <property type="match status" value="1"/>
</dbReference>
<dbReference type="PROSITE" id="PS50212">
    <property type="entry name" value="RASGEF_NTER"/>
    <property type="match status" value="1"/>
</dbReference>
<dbReference type="GO" id="GO:0005886">
    <property type="term" value="C:plasma membrane"/>
    <property type="evidence" value="ECO:0007669"/>
    <property type="project" value="TreeGrafter"/>
</dbReference>
<evidence type="ECO:0000259" key="5">
    <source>
        <dbReference type="PROSITE" id="PS50212"/>
    </source>
</evidence>
<dbReference type="PANTHER" id="PTHR23113:SF370">
    <property type="entry name" value="RAS GUANINE NUCLEOTIDE EXCHANGE FACTOR P"/>
    <property type="match status" value="1"/>
</dbReference>
<feature type="compositionally biased region" description="Polar residues" evidence="3">
    <location>
        <begin position="151"/>
        <end position="163"/>
    </location>
</feature>
<evidence type="ECO:0000313" key="6">
    <source>
        <dbReference type="EMBL" id="NDV30121.1"/>
    </source>
</evidence>
<evidence type="ECO:0000256" key="2">
    <source>
        <dbReference type="PROSITE-ProRule" id="PRU00168"/>
    </source>
</evidence>
<dbReference type="SUPFAM" id="SSF48366">
    <property type="entry name" value="Ras GEF"/>
    <property type="match status" value="1"/>
</dbReference>
<dbReference type="EMBL" id="GIBP01001152">
    <property type="protein sequence ID" value="NDV30121.1"/>
    <property type="molecule type" value="Transcribed_RNA"/>
</dbReference>
<dbReference type="SMART" id="SM00229">
    <property type="entry name" value="RasGEFN"/>
    <property type="match status" value="1"/>
</dbReference>
<dbReference type="Gene3D" id="1.20.870.10">
    <property type="entry name" value="Son of sevenless (SoS) protein Chain: S domain 1"/>
    <property type="match status" value="1"/>
</dbReference>
<dbReference type="Pfam" id="PF00617">
    <property type="entry name" value="RasGEF"/>
    <property type="match status" value="1"/>
</dbReference>
<proteinExistence type="predicted"/>
<dbReference type="GO" id="GO:0007265">
    <property type="term" value="P:Ras protein signal transduction"/>
    <property type="evidence" value="ECO:0007669"/>
    <property type="project" value="TreeGrafter"/>
</dbReference>
<evidence type="ECO:0008006" key="7">
    <source>
        <dbReference type="Google" id="ProtNLM"/>
    </source>
</evidence>
<dbReference type="InterPro" id="IPR001895">
    <property type="entry name" value="RASGEF_cat_dom"/>
</dbReference>
<dbReference type="AlphaFoldDB" id="A0A6B2KZM1"/>
<evidence type="ECO:0000256" key="3">
    <source>
        <dbReference type="SAM" id="MobiDB-lite"/>
    </source>
</evidence>
<keyword evidence="1 2" id="KW-0344">Guanine-nucleotide releasing factor</keyword>